<evidence type="ECO:0000313" key="2">
    <source>
        <dbReference type="EMBL" id="AXK60715.1"/>
    </source>
</evidence>
<gene>
    <name evidence="2" type="ORF">C0J27_03085</name>
</gene>
<organism evidence="2 3">
    <name type="scientific">Candidatus Chromulinivorax destructor</name>
    <dbReference type="NCBI Taxonomy" id="2066483"/>
    <lineage>
        <taxon>Bacteria</taxon>
        <taxon>Candidatus Babelota</taxon>
        <taxon>Candidatus Babeliae</taxon>
        <taxon>Candidatus Babeliales</taxon>
        <taxon>Candidatus Chromulinivoraceae</taxon>
        <taxon>Candidatus Chromulinivorax</taxon>
    </lineage>
</organism>
<keyword evidence="1" id="KW-1133">Transmembrane helix</keyword>
<dbReference type="AlphaFoldDB" id="A0A345ZBP8"/>
<protein>
    <submittedName>
        <fullName evidence="2">Uncharacterized protein</fullName>
    </submittedName>
</protein>
<dbReference type="RefSeq" id="WP_115585730.1">
    <property type="nucleotide sequence ID" value="NZ_CP025544.1"/>
</dbReference>
<sequence>MKPFKHLESGMSFIEVVLAIGILAIFGSSLFMMQAYLFNRIAFAEKALVAKLQMQTELIAYRLDILKELFAFKGPVTESLQTKTKEFFNPDMTVTIATRSDFKETKFKSFQDLYLITTKAEQSDTLYGSSYTFVYIPKVPKK</sequence>
<dbReference type="Proteomes" id="UP000254834">
    <property type="component" value="Chromosome"/>
</dbReference>
<keyword evidence="1" id="KW-0812">Transmembrane</keyword>
<name>A0A345ZBP8_9BACT</name>
<keyword evidence="3" id="KW-1185">Reference proteome</keyword>
<dbReference type="EMBL" id="CP025544">
    <property type="protein sequence ID" value="AXK60715.1"/>
    <property type="molecule type" value="Genomic_DNA"/>
</dbReference>
<evidence type="ECO:0000256" key="1">
    <source>
        <dbReference type="SAM" id="Phobius"/>
    </source>
</evidence>
<dbReference type="KEGG" id="cdes:C0J27_03085"/>
<feature type="transmembrane region" description="Helical" evidence="1">
    <location>
        <begin position="12"/>
        <end position="38"/>
    </location>
</feature>
<accession>A0A345ZBP8</accession>
<evidence type="ECO:0000313" key="3">
    <source>
        <dbReference type="Proteomes" id="UP000254834"/>
    </source>
</evidence>
<reference evidence="2 3" key="1">
    <citation type="submission" date="2017-12" db="EMBL/GenBank/DDBJ databases">
        <title>Chromulinavorax destructans is a abundant pathogen of dominant heterotrophic picoflagllates.</title>
        <authorList>
            <person name="Deeg C.M."/>
            <person name="Zimmer M."/>
            <person name="Suttle C.A."/>
        </authorList>
    </citation>
    <scope>NUCLEOTIDE SEQUENCE [LARGE SCALE GENOMIC DNA]</scope>
    <source>
        <strain evidence="2 3">SeV1</strain>
    </source>
</reference>
<keyword evidence="1" id="KW-0472">Membrane</keyword>
<proteinExistence type="predicted"/>